<keyword evidence="3" id="KW-1185">Reference proteome</keyword>
<dbReference type="Pfam" id="PF13229">
    <property type="entry name" value="Beta_helix"/>
    <property type="match status" value="1"/>
</dbReference>
<gene>
    <name evidence="2" type="ORF">ACFQ4H_29385</name>
</gene>
<evidence type="ECO:0000259" key="1">
    <source>
        <dbReference type="Pfam" id="PF13229"/>
    </source>
</evidence>
<organism evidence="2 3">
    <name type="scientific">Micromonospora sonneratiae</name>
    <dbReference type="NCBI Taxonomy" id="1184706"/>
    <lineage>
        <taxon>Bacteria</taxon>
        <taxon>Bacillati</taxon>
        <taxon>Actinomycetota</taxon>
        <taxon>Actinomycetes</taxon>
        <taxon>Micromonosporales</taxon>
        <taxon>Micromonosporaceae</taxon>
        <taxon>Micromonospora</taxon>
    </lineage>
</organism>
<feature type="domain" description="Right handed beta helix" evidence="1">
    <location>
        <begin position="148"/>
        <end position="291"/>
    </location>
</feature>
<sequence length="359" mass="36271">MGAASPAYAAVVQGIPWVGPAGSGAPFEVDPAVGAQQAINDALATVGQGAVFVTGGTYSLKAPIVLGDRQSLVGTGPLSTLLRAASGFTGTAMVQTPTGTFTGSRMSIRDIGFDGANLVANGINLQISASPSSYGPDPAPWLSRVFVAKTTGDGIYLGGDYSGGQREFKVTDCRVEHAGGWAYHFKSSDGFVSGCSAQGGKLGGYNLAGGNIKIWGSKVYSAGTGDTPGPGFRIGSARATVVGCEAQDTRGCGFEVYGHGSNLSGCTADSTGIGDPGTDRYSAGFYVASSAVNIEGVSYQRTGGGGSWIPAKGMMWSLYLAPGVDYVAARLIGDPNRPTPYLGGVYGTAGSHSSITVLV</sequence>
<protein>
    <submittedName>
        <fullName evidence="2">Right-handed parallel beta-helix repeat-containing protein</fullName>
    </submittedName>
</protein>
<dbReference type="InterPro" id="IPR011050">
    <property type="entry name" value="Pectin_lyase_fold/virulence"/>
</dbReference>
<proteinExistence type="predicted"/>
<evidence type="ECO:0000313" key="3">
    <source>
        <dbReference type="Proteomes" id="UP001597260"/>
    </source>
</evidence>
<dbReference type="InterPro" id="IPR012334">
    <property type="entry name" value="Pectin_lyas_fold"/>
</dbReference>
<dbReference type="EMBL" id="JBHTMP010000070">
    <property type="protein sequence ID" value="MFD1325208.1"/>
    <property type="molecule type" value="Genomic_DNA"/>
</dbReference>
<dbReference type="SUPFAM" id="SSF51126">
    <property type="entry name" value="Pectin lyase-like"/>
    <property type="match status" value="1"/>
</dbReference>
<dbReference type="InterPro" id="IPR039448">
    <property type="entry name" value="Beta_helix"/>
</dbReference>
<name>A0ABW3YRE1_9ACTN</name>
<accession>A0ABW3YRE1</accession>
<reference evidence="3" key="1">
    <citation type="journal article" date="2019" name="Int. J. Syst. Evol. Microbiol.">
        <title>The Global Catalogue of Microorganisms (GCM) 10K type strain sequencing project: providing services to taxonomists for standard genome sequencing and annotation.</title>
        <authorList>
            <consortium name="The Broad Institute Genomics Platform"/>
            <consortium name="The Broad Institute Genome Sequencing Center for Infectious Disease"/>
            <person name="Wu L."/>
            <person name="Ma J."/>
        </authorList>
    </citation>
    <scope>NUCLEOTIDE SEQUENCE [LARGE SCALE GENOMIC DNA]</scope>
    <source>
        <strain evidence="3">JCM 31037</strain>
    </source>
</reference>
<dbReference type="Proteomes" id="UP001597260">
    <property type="component" value="Unassembled WGS sequence"/>
</dbReference>
<dbReference type="RefSeq" id="WP_377577152.1">
    <property type="nucleotide sequence ID" value="NZ_JBHTMP010000070.1"/>
</dbReference>
<comment type="caution">
    <text evidence="2">The sequence shown here is derived from an EMBL/GenBank/DDBJ whole genome shotgun (WGS) entry which is preliminary data.</text>
</comment>
<dbReference type="Gene3D" id="2.160.20.10">
    <property type="entry name" value="Single-stranded right-handed beta-helix, Pectin lyase-like"/>
    <property type="match status" value="1"/>
</dbReference>
<evidence type="ECO:0000313" key="2">
    <source>
        <dbReference type="EMBL" id="MFD1325208.1"/>
    </source>
</evidence>